<organism evidence="1 2">
    <name type="scientific">Panaeolus cyanescens</name>
    <dbReference type="NCBI Taxonomy" id="181874"/>
    <lineage>
        <taxon>Eukaryota</taxon>
        <taxon>Fungi</taxon>
        <taxon>Dikarya</taxon>
        <taxon>Basidiomycota</taxon>
        <taxon>Agaricomycotina</taxon>
        <taxon>Agaricomycetes</taxon>
        <taxon>Agaricomycetidae</taxon>
        <taxon>Agaricales</taxon>
        <taxon>Agaricineae</taxon>
        <taxon>Galeropsidaceae</taxon>
        <taxon>Panaeolus</taxon>
    </lineage>
</organism>
<protein>
    <submittedName>
        <fullName evidence="1">Uncharacterized protein</fullName>
    </submittedName>
</protein>
<dbReference type="InParanoid" id="A0A409VDL7"/>
<comment type="caution">
    <text evidence="1">The sequence shown here is derived from an EMBL/GenBank/DDBJ whole genome shotgun (WGS) entry which is preliminary data.</text>
</comment>
<reference evidence="1 2" key="1">
    <citation type="journal article" date="2018" name="Evol. Lett.">
        <title>Horizontal gene cluster transfer increased hallucinogenic mushroom diversity.</title>
        <authorList>
            <person name="Reynolds H.T."/>
            <person name="Vijayakumar V."/>
            <person name="Gluck-Thaler E."/>
            <person name="Korotkin H.B."/>
            <person name="Matheny P.B."/>
            <person name="Slot J.C."/>
        </authorList>
    </citation>
    <scope>NUCLEOTIDE SEQUENCE [LARGE SCALE GENOMIC DNA]</scope>
    <source>
        <strain evidence="1 2">2629</strain>
    </source>
</reference>
<dbReference type="AlphaFoldDB" id="A0A409VDL7"/>
<accession>A0A409VDL7</accession>
<dbReference type="EMBL" id="NHTK01006097">
    <property type="protein sequence ID" value="PPQ64075.1"/>
    <property type="molecule type" value="Genomic_DNA"/>
</dbReference>
<keyword evidence="2" id="KW-1185">Reference proteome</keyword>
<proteinExistence type="predicted"/>
<sequence length="58" mass="6585">MYVEGAIQRLSPFLVGSITTKRTLSLRGPRNHVALDQNLMIYSFTPHNLTLLERTLSL</sequence>
<dbReference type="Proteomes" id="UP000284842">
    <property type="component" value="Unassembled WGS sequence"/>
</dbReference>
<evidence type="ECO:0000313" key="2">
    <source>
        <dbReference type="Proteomes" id="UP000284842"/>
    </source>
</evidence>
<evidence type="ECO:0000313" key="1">
    <source>
        <dbReference type="EMBL" id="PPQ64075.1"/>
    </source>
</evidence>
<name>A0A409VDL7_9AGAR</name>
<gene>
    <name evidence="1" type="ORF">CVT24_008888</name>
</gene>